<comment type="caution">
    <text evidence="2">The sequence shown here is derived from an EMBL/GenBank/DDBJ whole genome shotgun (WGS) entry which is preliminary data.</text>
</comment>
<dbReference type="InterPro" id="IPR023393">
    <property type="entry name" value="START-like_dom_sf"/>
</dbReference>
<dbReference type="EMBL" id="JAHESF010000032">
    <property type="protein sequence ID" value="MBT1699957.1"/>
    <property type="molecule type" value="Genomic_DNA"/>
</dbReference>
<dbReference type="InterPro" id="IPR029442">
    <property type="entry name" value="GyrI-like"/>
</dbReference>
<gene>
    <name evidence="2" type="ORF">KK083_23930</name>
</gene>
<evidence type="ECO:0000313" key="3">
    <source>
        <dbReference type="Proteomes" id="UP001319200"/>
    </source>
</evidence>
<dbReference type="Proteomes" id="UP001319200">
    <property type="component" value="Unassembled WGS sequence"/>
</dbReference>
<dbReference type="Pfam" id="PF10604">
    <property type="entry name" value="Polyketide_cyc2"/>
    <property type="match status" value="1"/>
</dbReference>
<dbReference type="InterPro" id="IPR019587">
    <property type="entry name" value="Polyketide_cyclase/dehydratase"/>
</dbReference>
<dbReference type="CDD" id="cd07818">
    <property type="entry name" value="SRPBCC_1"/>
    <property type="match status" value="1"/>
</dbReference>
<evidence type="ECO:0000313" key="2">
    <source>
        <dbReference type="EMBL" id="MBT1699957.1"/>
    </source>
</evidence>
<dbReference type="AlphaFoldDB" id="A0AAP2DS24"/>
<feature type="domain" description="AraC effector-binding" evidence="1">
    <location>
        <begin position="178"/>
        <end position="331"/>
    </location>
</feature>
<organism evidence="2 3">
    <name type="scientific">Chryseosolibacter histidini</name>
    <dbReference type="NCBI Taxonomy" id="2782349"/>
    <lineage>
        <taxon>Bacteria</taxon>
        <taxon>Pseudomonadati</taxon>
        <taxon>Bacteroidota</taxon>
        <taxon>Cytophagia</taxon>
        <taxon>Cytophagales</taxon>
        <taxon>Chryseotaleaceae</taxon>
        <taxon>Chryseosolibacter</taxon>
    </lineage>
</organism>
<protein>
    <submittedName>
        <fullName evidence="2">SRPBCC family protein</fullName>
    </submittedName>
</protein>
<dbReference type="Gene3D" id="3.20.80.10">
    <property type="entry name" value="Regulatory factor, effector binding domain"/>
    <property type="match status" value="1"/>
</dbReference>
<evidence type="ECO:0000259" key="1">
    <source>
        <dbReference type="SMART" id="SM00871"/>
    </source>
</evidence>
<dbReference type="RefSeq" id="WP_254168234.1">
    <property type="nucleotide sequence ID" value="NZ_JAHESF010000032.1"/>
</dbReference>
<dbReference type="Pfam" id="PF06445">
    <property type="entry name" value="GyrI-like"/>
    <property type="match status" value="1"/>
</dbReference>
<dbReference type="InterPro" id="IPR011256">
    <property type="entry name" value="Reg_factor_effector_dom_sf"/>
</dbReference>
<dbReference type="SUPFAM" id="SSF55961">
    <property type="entry name" value="Bet v1-like"/>
    <property type="match status" value="1"/>
</dbReference>
<dbReference type="SUPFAM" id="SSF55136">
    <property type="entry name" value="Probable bacterial effector-binding domain"/>
    <property type="match status" value="1"/>
</dbReference>
<accession>A0AAP2DS24</accession>
<dbReference type="InterPro" id="IPR010499">
    <property type="entry name" value="AraC_E-bd"/>
</dbReference>
<reference evidence="2 3" key="1">
    <citation type="submission" date="2021-05" db="EMBL/GenBank/DDBJ databases">
        <title>A Polyphasic approach of four new species of the genus Ohtaekwangia: Ohtaekwangia histidinii sp. nov., Ohtaekwangia cretensis sp. nov., Ohtaekwangia indiensis sp. nov., Ohtaekwangia reichenbachii sp. nov. from diverse environment.</title>
        <authorList>
            <person name="Octaviana S."/>
        </authorList>
    </citation>
    <scope>NUCLEOTIDE SEQUENCE [LARGE SCALE GENOMIC DNA]</scope>
    <source>
        <strain evidence="2 3">PWU4</strain>
    </source>
</reference>
<name>A0AAP2DS24_9BACT</name>
<dbReference type="SMART" id="SM00871">
    <property type="entry name" value="AraC_E_bind"/>
    <property type="match status" value="1"/>
</dbReference>
<dbReference type="Gene3D" id="3.30.530.20">
    <property type="match status" value="1"/>
</dbReference>
<keyword evidence="3" id="KW-1185">Reference proteome</keyword>
<proteinExistence type="predicted"/>
<sequence>MIKKILLGLLGLIVLLVIVGFLLPGKMEISRSITVNAPAEYSFEEVNGLENWNRWSYWNTLDTTMTINYGEKTAGAGAFYTWASQDMGNGKLTITESTPFKAIKADLDFMEQGTAKAWYDFEPEGEATKVTMSFSSDFGMNPLVRWMGVFMRPEMNKAFEHNLNKIKELAEGKPRFSVAITQEKVAPVTYVGLKHTMNPQDMQAISKEMSRMYGELFTALKKSKVELAGAPFALYPSYSETSMDMVCALPVAANAKLPSKYAVMTNEGGNAVKAIHKGAYEKLEATHNEIAKFMEFKKLQSNGAPWEVYVTDPGVEKDTAKWITEVYYPVKN</sequence>